<protein>
    <submittedName>
        <fullName evidence="1">Uncharacterized protein</fullName>
    </submittedName>
</protein>
<reference evidence="1 2" key="1">
    <citation type="journal article" date="2015" name="Biotechnol. Bioeng.">
        <title>Genome sequence and phenotypic characterization of Caulobacter segnis.</title>
        <authorList>
            <person name="Patel S."/>
            <person name="Fletcher B."/>
            <person name="Scott D.C."/>
            <person name="Ely B."/>
        </authorList>
    </citation>
    <scope>NUCLEOTIDE SEQUENCE [LARGE SCALE GENOMIC DNA]</scope>
    <source>
        <strain evidence="1 2">TK0059</strain>
    </source>
</reference>
<sequence>MTQFVLRIGKANGQIIAQYPPATIPYPAFAIGQKVIAGHTALTIADVTHRLIPGPNPAIQTDVLVS</sequence>
<accession>A0ABM6TCB0</accession>
<evidence type="ECO:0000313" key="1">
    <source>
        <dbReference type="EMBL" id="AVQ00551.1"/>
    </source>
</evidence>
<keyword evidence="2" id="KW-1185">Reference proteome</keyword>
<name>A0ABM6TCB0_9CAUL</name>
<dbReference type="RefSeq" id="WP_013077375.1">
    <property type="nucleotide sequence ID" value="NZ_CP027850.1"/>
</dbReference>
<gene>
    <name evidence="1" type="ORF">B7G68_00950</name>
</gene>
<organism evidence="1 2">
    <name type="scientific">Caulobacter segnis</name>
    <dbReference type="NCBI Taxonomy" id="88688"/>
    <lineage>
        <taxon>Bacteria</taxon>
        <taxon>Pseudomonadati</taxon>
        <taxon>Pseudomonadota</taxon>
        <taxon>Alphaproteobacteria</taxon>
        <taxon>Caulobacterales</taxon>
        <taxon>Caulobacteraceae</taxon>
        <taxon>Caulobacter</taxon>
    </lineage>
</organism>
<dbReference type="EMBL" id="CP027850">
    <property type="protein sequence ID" value="AVQ00551.1"/>
    <property type="molecule type" value="Genomic_DNA"/>
</dbReference>
<dbReference type="Proteomes" id="UP000240527">
    <property type="component" value="Chromosome"/>
</dbReference>
<evidence type="ECO:0000313" key="2">
    <source>
        <dbReference type="Proteomes" id="UP000240527"/>
    </source>
</evidence>
<proteinExistence type="predicted"/>